<proteinExistence type="predicted"/>
<dbReference type="AlphaFoldDB" id="A0A1T4NBU7"/>
<dbReference type="Gene3D" id="1.10.1200.10">
    <property type="entry name" value="ACP-like"/>
    <property type="match status" value="1"/>
</dbReference>
<protein>
    <submittedName>
        <fullName evidence="1">Polyketide cyclase / dehydrase and lipid transport</fullName>
    </submittedName>
</protein>
<keyword evidence="2" id="KW-1185">Reference proteome</keyword>
<organism evidence="1 2">
    <name type="scientific">Marinactinospora thermotolerans DSM 45154</name>
    <dbReference type="NCBI Taxonomy" id="1122192"/>
    <lineage>
        <taxon>Bacteria</taxon>
        <taxon>Bacillati</taxon>
        <taxon>Actinomycetota</taxon>
        <taxon>Actinomycetes</taxon>
        <taxon>Streptosporangiales</taxon>
        <taxon>Nocardiopsidaceae</taxon>
        <taxon>Marinactinospora</taxon>
    </lineage>
</organism>
<dbReference type="Proteomes" id="UP000190637">
    <property type="component" value="Unassembled WGS sequence"/>
</dbReference>
<evidence type="ECO:0000313" key="2">
    <source>
        <dbReference type="Proteomes" id="UP000190637"/>
    </source>
</evidence>
<dbReference type="SUPFAM" id="SSF55961">
    <property type="entry name" value="Bet v1-like"/>
    <property type="match status" value="1"/>
</dbReference>
<gene>
    <name evidence="1" type="ORF">SAMN02745673_01371</name>
</gene>
<dbReference type="SUPFAM" id="SSF47336">
    <property type="entry name" value="ACP-like"/>
    <property type="match status" value="1"/>
</dbReference>
<dbReference type="Gene3D" id="3.30.530.20">
    <property type="match status" value="1"/>
</dbReference>
<dbReference type="STRING" id="1122192.SAMN02745673_01371"/>
<dbReference type="Pfam" id="PF10604">
    <property type="entry name" value="Polyketide_cyc2"/>
    <property type="match status" value="1"/>
</dbReference>
<dbReference type="EMBL" id="FUWS01000003">
    <property type="protein sequence ID" value="SJZ76585.1"/>
    <property type="molecule type" value="Genomic_DNA"/>
</dbReference>
<reference evidence="1 2" key="1">
    <citation type="submission" date="2017-02" db="EMBL/GenBank/DDBJ databases">
        <authorList>
            <person name="Peterson S.W."/>
        </authorList>
    </citation>
    <scope>NUCLEOTIDE SEQUENCE [LARGE SCALE GENOMIC DNA]</scope>
    <source>
        <strain evidence="1 2">DSM 45154</strain>
    </source>
</reference>
<evidence type="ECO:0000313" key="1">
    <source>
        <dbReference type="EMBL" id="SJZ76585.1"/>
    </source>
</evidence>
<dbReference type="OrthoDB" id="156693at2"/>
<accession>A0A1T4NBU7</accession>
<dbReference type="RefSeq" id="WP_144390000.1">
    <property type="nucleotide sequence ID" value="NZ_FUWS01000003.1"/>
</dbReference>
<dbReference type="InterPro" id="IPR023393">
    <property type="entry name" value="START-like_dom_sf"/>
</dbReference>
<dbReference type="InterPro" id="IPR036736">
    <property type="entry name" value="ACP-like_sf"/>
</dbReference>
<dbReference type="InterPro" id="IPR019587">
    <property type="entry name" value="Polyketide_cyclase/dehydratase"/>
</dbReference>
<sequence>MTQCTSGNSVYDKVHRALVALDIDAAKIRPETDLKAELDIDSTELVEIAASVTAGSGRRVDGKTLKGARTVSDLVRLLEEPPSGDSASTSEGADRPMYHTEHSVTIDAPLEIVWEVLYDVEGYARLFPSTLESTLVEEGEDYQVVRRLSQENGQTQTWLTRRDIDLANRVIAFRRLDEAPLFETMTGEWRLFPYRNGGTQLVATHDYRFRAAVDGRIAGRYTPEEAAELVRGNIDRGSSENLAAFKRECERRHQLALTG</sequence>
<name>A0A1T4NBU7_9ACTN</name>